<dbReference type="Pfam" id="PF01674">
    <property type="entry name" value="Lipase_2"/>
    <property type="match status" value="1"/>
</dbReference>
<dbReference type="SUPFAM" id="SSF53474">
    <property type="entry name" value="alpha/beta-Hydrolases"/>
    <property type="match status" value="1"/>
</dbReference>
<dbReference type="Gene3D" id="3.40.50.1820">
    <property type="entry name" value="alpha/beta hydrolase"/>
    <property type="match status" value="1"/>
</dbReference>
<dbReference type="AlphaFoldDB" id="A0A554N9A8"/>
<sequence length="297" mass="32318">MSLASGSHGLPFSAALRDNLRELKRARRHGGCAVECDRDRTDAERLPWNAGGLYGGWGGHDHHGTASGVERTPVVFVHGNQRDACDWKAHAEFFLQHGYLGDELWAVTFRDGSPSHDEMAATLGDFVGQVLAHTGADSVAVVGHSLGVTGIRWWLSEHDAHDRVEAVVGLAGANHGSVLNKWADAAGYNDGTYKMSAFLRADYDRYEGHPLARLNENETPGDIDYYTLRGTDDPLYWGCPESPELAGATNVAIETDHDGVRGDRRARELIFEWVSGEQPYDLSLQVGLPESAGNAAN</sequence>
<evidence type="ECO:0000313" key="1">
    <source>
        <dbReference type="EMBL" id="TSD13961.1"/>
    </source>
</evidence>
<protein>
    <recommendedName>
        <fullName evidence="3">Lipase (Class 2)</fullName>
    </recommendedName>
</protein>
<comment type="caution">
    <text evidence="1">The sequence shown here is derived from an EMBL/GenBank/DDBJ whole genome shotgun (WGS) entry which is preliminary data.</text>
</comment>
<dbReference type="GO" id="GO:0016298">
    <property type="term" value="F:lipase activity"/>
    <property type="evidence" value="ECO:0007669"/>
    <property type="project" value="TreeGrafter"/>
</dbReference>
<proteinExistence type="predicted"/>
<dbReference type="InterPro" id="IPR029058">
    <property type="entry name" value="AB_hydrolase_fold"/>
</dbReference>
<reference evidence="1 2" key="1">
    <citation type="submission" date="2018-06" db="EMBL/GenBank/DDBJ databases">
        <title>Natronomonas sp. F16-60 a new haloarchaeon isolated from a solar saltern of Isla Cristina, Huelva, Spain.</title>
        <authorList>
            <person name="Duran-Viseras A."/>
            <person name="Sanchez-Porro C."/>
            <person name="Ventosa A."/>
        </authorList>
    </citation>
    <scope>NUCLEOTIDE SEQUENCE [LARGE SCALE GENOMIC DNA]</scope>
    <source>
        <strain evidence="1 2">F16-60</strain>
    </source>
</reference>
<dbReference type="InParanoid" id="A0A554N9A8"/>
<evidence type="ECO:0000313" key="2">
    <source>
        <dbReference type="Proteomes" id="UP000319894"/>
    </source>
</evidence>
<dbReference type="Proteomes" id="UP000319894">
    <property type="component" value="Unassembled WGS sequence"/>
</dbReference>
<name>A0A554N9A8_9EURY</name>
<dbReference type="InterPro" id="IPR002918">
    <property type="entry name" value="Lipase_EstA/Esterase_EstB"/>
</dbReference>
<dbReference type="GO" id="GO:0016042">
    <property type="term" value="P:lipid catabolic process"/>
    <property type="evidence" value="ECO:0007669"/>
    <property type="project" value="InterPro"/>
</dbReference>
<keyword evidence="2" id="KW-1185">Reference proteome</keyword>
<accession>A0A554N9A8</accession>
<dbReference type="PANTHER" id="PTHR32015">
    <property type="entry name" value="FASTING INDUCED LIPASE"/>
    <property type="match status" value="1"/>
</dbReference>
<organism evidence="1 2">
    <name type="scientific">Haloglomus irregulare</name>
    <dbReference type="NCBI Taxonomy" id="2234134"/>
    <lineage>
        <taxon>Archaea</taxon>
        <taxon>Methanobacteriati</taxon>
        <taxon>Methanobacteriota</taxon>
        <taxon>Stenosarchaea group</taxon>
        <taxon>Halobacteria</taxon>
        <taxon>Halobacteriales</taxon>
        <taxon>Natronomonadaceae</taxon>
        <taxon>Haloglomus</taxon>
    </lineage>
</organism>
<dbReference type="OrthoDB" id="227684at2157"/>
<evidence type="ECO:0008006" key="3">
    <source>
        <dbReference type="Google" id="ProtNLM"/>
    </source>
</evidence>
<gene>
    <name evidence="1" type="ORF">DP107_09955</name>
</gene>
<dbReference type="RefSeq" id="WP_144262010.1">
    <property type="nucleotide sequence ID" value="NZ_QMDX01000005.1"/>
</dbReference>
<dbReference type="EMBL" id="QMDX01000005">
    <property type="protein sequence ID" value="TSD13961.1"/>
    <property type="molecule type" value="Genomic_DNA"/>
</dbReference>
<dbReference type="PANTHER" id="PTHR32015:SF1">
    <property type="entry name" value="LIPASE"/>
    <property type="match status" value="1"/>
</dbReference>